<evidence type="ECO:0000259" key="3">
    <source>
        <dbReference type="Pfam" id="PF24698"/>
    </source>
</evidence>
<accession>A0A6A7N662</accession>
<gene>
    <name evidence="4" type="ORF">GEV02_20900</name>
</gene>
<evidence type="ECO:0000313" key="4">
    <source>
        <dbReference type="EMBL" id="MQA40615.1"/>
    </source>
</evidence>
<evidence type="ECO:0000313" key="5">
    <source>
        <dbReference type="Proteomes" id="UP000440498"/>
    </source>
</evidence>
<dbReference type="InterPro" id="IPR002793">
    <property type="entry name" value="Endonuclease_NucS"/>
</dbReference>
<dbReference type="RefSeq" id="WP_152839912.1">
    <property type="nucleotide sequence ID" value="NZ_WHUG01000009.1"/>
</dbReference>
<dbReference type="InterPro" id="IPR048301">
    <property type="entry name" value="NucS_C"/>
</dbReference>
<dbReference type="InterPro" id="IPR011856">
    <property type="entry name" value="tRNA_endonuc-like_dom_sf"/>
</dbReference>
<dbReference type="AlphaFoldDB" id="A0A6A7N662"/>
<feature type="domain" description="DUF7662" evidence="3">
    <location>
        <begin position="4"/>
        <end position="76"/>
    </location>
</feature>
<evidence type="ECO:0000259" key="2">
    <source>
        <dbReference type="Pfam" id="PF01939"/>
    </source>
</evidence>
<organism evidence="4 5">
    <name type="scientific">Rugamonas aquatica</name>
    <dbReference type="NCBI Taxonomy" id="2743357"/>
    <lineage>
        <taxon>Bacteria</taxon>
        <taxon>Pseudomonadati</taxon>
        <taxon>Pseudomonadota</taxon>
        <taxon>Betaproteobacteria</taxon>
        <taxon>Burkholderiales</taxon>
        <taxon>Oxalobacteraceae</taxon>
        <taxon>Telluria group</taxon>
        <taxon>Rugamonas</taxon>
    </lineage>
</organism>
<name>A0A6A7N662_9BURK</name>
<keyword evidence="5" id="KW-1185">Reference proteome</keyword>
<dbReference type="GO" id="GO:0003677">
    <property type="term" value="F:DNA binding"/>
    <property type="evidence" value="ECO:0007669"/>
    <property type="project" value="UniProtKB-KW"/>
</dbReference>
<dbReference type="CDD" id="cd22341">
    <property type="entry name" value="NucS-like"/>
    <property type="match status" value="1"/>
</dbReference>
<protein>
    <submittedName>
        <fullName evidence="4">DUF91 domain-containing protein</fullName>
    </submittedName>
</protein>
<dbReference type="Proteomes" id="UP000440498">
    <property type="component" value="Unassembled WGS sequence"/>
</dbReference>
<reference evidence="4 5" key="1">
    <citation type="submission" date="2019-10" db="EMBL/GenBank/DDBJ databases">
        <title>Two novel species isolated from a subtropical stream in China.</title>
        <authorList>
            <person name="Lu H."/>
        </authorList>
    </citation>
    <scope>NUCLEOTIDE SEQUENCE [LARGE SCALE GENOMIC DNA]</scope>
    <source>
        <strain evidence="4 5">FT29W</strain>
    </source>
</reference>
<proteinExistence type="predicted"/>
<dbReference type="GO" id="GO:0004519">
    <property type="term" value="F:endonuclease activity"/>
    <property type="evidence" value="ECO:0007669"/>
    <property type="project" value="InterPro"/>
</dbReference>
<sequence>MSRYAPLTAVLLSNPEAQVALSFDELDRLIPSGLPESAKKYATMWTNKEESRAHAKSWLDAGRRASLDIKGRRVVFTLDSSVDTSELAASVVEESTPQDLTEYVESSLSLERDLEGQIVSHLDVLEPGLTLVSRQESSDVGRLDLLARDSEGRTVIIELKAGEAKDSSIGQIARYMGWYAQKEGKPPRAMLVASGFAEPVRWAAKAIPGLKLVTYRVQFAFEEATV</sequence>
<dbReference type="PANTHER" id="PTHR38814:SF1">
    <property type="entry name" value="ENDONUCLEASE NUCS"/>
    <property type="match status" value="1"/>
</dbReference>
<keyword evidence="1" id="KW-0238">DNA-binding</keyword>
<comment type="caution">
    <text evidence="4">The sequence shown here is derived from an EMBL/GenBank/DDBJ whole genome shotgun (WGS) entry which is preliminary data.</text>
</comment>
<feature type="domain" description="Endonuclease NucS C-terminal" evidence="2">
    <location>
        <begin position="111"/>
        <end position="195"/>
    </location>
</feature>
<dbReference type="Pfam" id="PF24698">
    <property type="entry name" value="DUF7662"/>
    <property type="match status" value="1"/>
</dbReference>
<dbReference type="Pfam" id="PF01939">
    <property type="entry name" value="NucS_C"/>
    <property type="match status" value="1"/>
</dbReference>
<dbReference type="InterPro" id="IPR056079">
    <property type="entry name" value="DUF7662"/>
</dbReference>
<dbReference type="PANTHER" id="PTHR38814">
    <property type="entry name" value="ENDONUCLEASE NUCS"/>
    <property type="match status" value="1"/>
</dbReference>
<dbReference type="EMBL" id="WHUG01000009">
    <property type="protein sequence ID" value="MQA40615.1"/>
    <property type="molecule type" value="Genomic_DNA"/>
</dbReference>
<evidence type="ECO:0000256" key="1">
    <source>
        <dbReference type="ARBA" id="ARBA00023125"/>
    </source>
</evidence>
<dbReference type="Gene3D" id="3.40.1350.10">
    <property type="match status" value="1"/>
</dbReference>